<keyword evidence="2" id="KW-1185">Reference proteome</keyword>
<organism evidence="1 2">
    <name type="scientific">Scortum barcoo</name>
    <name type="common">barcoo grunter</name>
    <dbReference type="NCBI Taxonomy" id="214431"/>
    <lineage>
        <taxon>Eukaryota</taxon>
        <taxon>Metazoa</taxon>
        <taxon>Chordata</taxon>
        <taxon>Craniata</taxon>
        <taxon>Vertebrata</taxon>
        <taxon>Euteleostomi</taxon>
        <taxon>Actinopterygii</taxon>
        <taxon>Neopterygii</taxon>
        <taxon>Teleostei</taxon>
        <taxon>Neoteleostei</taxon>
        <taxon>Acanthomorphata</taxon>
        <taxon>Eupercaria</taxon>
        <taxon>Centrarchiformes</taxon>
        <taxon>Terapontoidei</taxon>
        <taxon>Terapontidae</taxon>
        <taxon>Scortum</taxon>
    </lineage>
</organism>
<feature type="non-terminal residue" evidence="1">
    <location>
        <position position="1"/>
    </location>
</feature>
<accession>A0ACB8VM52</accession>
<protein>
    <submittedName>
        <fullName evidence="1">Uncharacterized protein</fullName>
    </submittedName>
</protein>
<proteinExistence type="predicted"/>
<comment type="caution">
    <text evidence="1">The sequence shown here is derived from an EMBL/GenBank/DDBJ whole genome shotgun (WGS) entry which is preliminary data.</text>
</comment>
<reference evidence="1" key="1">
    <citation type="submission" date="2022-04" db="EMBL/GenBank/DDBJ databases">
        <title>Jade perch genome.</title>
        <authorList>
            <person name="Chao B."/>
        </authorList>
    </citation>
    <scope>NUCLEOTIDE SEQUENCE</scope>
    <source>
        <strain evidence="1">CB-2022</strain>
    </source>
</reference>
<evidence type="ECO:0000313" key="1">
    <source>
        <dbReference type="EMBL" id="KAI3356611.1"/>
    </source>
</evidence>
<dbReference type="Proteomes" id="UP000831701">
    <property type="component" value="Chromosome 20"/>
</dbReference>
<evidence type="ECO:0000313" key="2">
    <source>
        <dbReference type="Proteomes" id="UP000831701"/>
    </source>
</evidence>
<sequence length="588" mass="66725">LHKTKRVSIVHESLFSALVCTFCTFSRGRVLVTYFARDKARLSAWLPSRDTHSTVMAAVGFCGEWILLSCDKKLVAVHTKQDREPFLFDCSTAQKKPKNTEDDNNSDGGASEETGSDKVLAFTVSPSGKLVALTDNNKRLVLFCSEPSWERISIRWVVRRCTSLLFTQAEDELLVADKSGDVYSFSVVEPQRECELKMGHLSMLLAVVSITKPLGHLANTMVTTVVWRIESNTKLGRGAVFQHDNDPKCISKTTTALLKKLRVKVLDWPSMSPDHLWGILKRKVEEHKTMSPDNKYIITGDRDEKIRVSHLRSPYNIQSFCLGHHQFVSALLVLSCHSNWLLSGSGDGTMKLWEYESGRKLQSWDLKELEGMPSSAADEQKVTTACFTPQHCKNNWCNSIAKPAVCRITSSPDARHVAVLCERVSKVQFFTLDHEGEEKLIPHRRLSLPHCPLDMTFDTLGRLWVLTDSSDVPLQIYTHRQDSWECDAESPELNRVTEAFKPHWETLEVIFTVPNLFLLLLSCTSASKRNNNRFEHLYKVCFDNMTVYLQKKQQRLEEQQLKRKMAQKANGNKKAKKETSEAGTQSST</sequence>
<gene>
    <name evidence="1" type="ORF">L3Q82_017815</name>
</gene>
<dbReference type="EMBL" id="CM041550">
    <property type="protein sequence ID" value="KAI3356611.1"/>
    <property type="molecule type" value="Genomic_DNA"/>
</dbReference>
<name>A0ACB8VM52_9TELE</name>